<keyword evidence="4 5" id="KW-0067">ATP-binding</keyword>
<evidence type="ECO:0000313" key="9">
    <source>
        <dbReference type="EMBL" id="CAH2041016.1"/>
    </source>
</evidence>
<dbReference type="Proteomes" id="UP000836841">
    <property type="component" value="Unassembled WGS sequence"/>
</dbReference>
<dbReference type="EMBL" id="CAJVSB020000060">
    <property type="protein sequence ID" value="CAH2041016.1"/>
    <property type="molecule type" value="Genomic_DNA"/>
</dbReference>
<dbReference type="GO" id="GO:0005524">
    <property type="term" value="F:ATP binding"/>
    <property type="evidence" value="ECO:0007669"/>
    <property type="project" value="UniProtKB-UniRule"/>
</dbReference>
<dbReference type="GO" id="GO:0004674">
    <property type="term" value="F:protein serine/threonine kinase activity"/>
    <property type="evidence" value="ECO:0007669"/>
    <property type="project" value="UniProtKB-KW"/>
</dbReference>
<evidence type="ECO:0000256" key="7">
    <source>
        <dbReference type="SAM" id="MobiDB-lite"/>
    </source>
</evidence>
<sequence length="476" mass="51510">MDRFGRDYSGKGCAFSGVGLRLSLHLLAYLAKFTKMFALEKGSRGPATLPSGKPSVQFGGFGILKCFVPCFCPSVERAGWLLLVLFIHLWGDNSLNTRHMPCLNTSTSDKCHPNGMKYPDKFSPSEGIKCHNQPPSPLTVTSCGKVGTAKLPSAQSEGEILSSSHAKALSFIELRNATRNFRPDSLLGEGGFGYVYKGYLDEQTLNASRPGSGIVVAVKKLKPQGFQGHKEWLVGNAPPLSWETRVKIAIAAARGLFFLHSSESPVIYRDFKASNILLDSLVLFHPDLTVSASNGGTEEFNAKLSDFGLAKAGPTGDQTHVSTQVMGTQGYAAPEYIATGRLTTSCDVYSFGVVLLELLTGLRAVDKTKVGVEQKLVEWAKIHLDDKRRIFRIMDTKLAGQYPRKGACIAAALAMECVGSNPKARPDMNRVLSILEGLPSLKLMSLTSLSEQPTLSSPVTPEGSPLPYHMISPQAR</sequence>
<dbReference type="InterPro" id="IPR011009">
    <property type="entry name" value="Kinase-like_dom_sf"/>
</dbReference>
<dbReference type="InterPro" id="IPR017441">
    <property type="entry name" value="Protein_kinase_ATP_BS"/>
</dbReference>
<keyword evidence="1" id="KW-0808">Transferase</keyword>
<accession>A0AAU9RJE7</accession>
<dbReference type="SUPFAM" id="SSF56112">
    <property type="entry name" value="Protein kinase-like (PK-like)"/>
    <property type="match status" value="1"/>
</dbReference>
<dbReference type="PROSITE" id="PS00107">
    <property type="entry name" value="PROTEIN_KINASE_ATP"/>
    <property type="match status" value="1"/>
</dbReference>
<evidence type="ECO:0000256" key="6">
    <source>
        <dbReference type="RuleBase" id="RU000304"/>
    </source>
</evidence>
<comment type="similarity">
    <text evidence="6">Belongs to the protein kinase superfamily.</text>
</comment>
<dbReference type="Gene3D" id="1.10.510.10">
    <property type="entry name" value="Transferase(Phosphotransferase) domain 1"/>
    <property type="match status" value="1"/>
</dbReference>
<reference evidence="9 10" key="1">
    <citation type="submission" date="2022-03" db="EMBL/GenBank/DDBJ databases">
        <authorList>
            <person name="Nunn A."/>
            <person name="Chopra R."/>
            <person name="Nunn A."/>
            <person name="Contreras Garrido A."/>
        </authorList>
    </citation>
    <scope>NUCLEOTIDE SEQUENCE [LARGE SCALE GENOMIC DNA]</scope>
</reference>
<dbReference type="Gene3D" id="3.30.200.20">
    <property type="entry name" value="Phosphorylase Kinase, domain 1"/>
    <property type="match status" value="1"/>
</dbReference>
<protein>
    <recommendedName>
        <fullName evidence="8">Protein kinase domain-containing protein</fullName>
    </recommendedName>
</protein>
<dbReference type="InterPro" id="IPR008271">
    <property type="entry name" value="Ser/Thr_kinase_AS"/>
</dbReference>
<evidence type="ECO:0000259" key="8">
    <source>
        <dbReference type="PROSITE" id="PS50011"/>
    </source>
</evidence>
<dbReference type="PANTHER" id="PTHR45621">
    <property type="entry name" value="OS01G0588500 PROTEIN-RELATED"/>
    <property type="match status" value="1"/>
</dbReference>
<evidence type="ECO:0000256" key="1">
    <source>
        <dbReference type="ARBA" id="ARBA00022679"/>
    </source>
</evidence>
<feature type="domain" description="Protein kinase" evidence="8">
    <location>
        <begin position="33"/>
        <end position="441"/>
    </location>
</feature>
<proteinExistence type="inferred from homology"/>
<keyword evidence="6" id="KW-0723">Serine/threonine-protein kinase</keyword>
<evidence type="ECO:0000256" key="5">
    <source>
        <dbReference type="PROSITE-ProRule" id="PRU10141"/>
    </source>
</evidence>
<dbReference type="AlphaFoldDB" id="A0AAU9RJE7"/>
<dbReference type="PROSITE" id="PS50011">
    <property type="entry name" value="PROTEIN_KINASE_DOM"/>
    <property type="match status" value="1"/>
</dbReference>
<evidence type="ECO:0000313" key="10">
    <source>
        <dbReference type="Proteomes" id="UP000836841"/>
    </source>
</evidence>
<gene>
    <name evidence="9" type="ORF">TAV2_LOCUS4317</name>
</gene>
<keyword evidence="2 5" id="KW-0547">Nucleotide-binding</keyword>
<evidence type="ECO:0000256" key="2">
    <source>
        <dbReference type="ARBA" id="ARBA00022741"/>
    </source>
</evidence>
<dbReference type="PROSITE" id="PS00108">
    <property type="entry name" value="PROTEIN_KINASE_ST"/>
    <property type="match status" value="1"/>
</dbReference>
<keyword evidence="3" id="KW-0418">Kinase</keyword>
<dbReference type="InterPro" id="IPR000719">
    <property type="entry name" value="Prot_kinase_dom"/>
</dbReference>
<comment type="caution">
    <text evidence="9">The sequence shown here is derived from an EMBL/GenBank/DDBJ whole genome shotgun (WGS) entry which is preliminary data.</text>
</comment>
<dbReference type="Pfam" id="PF00069">
    <property type="entry name" value="Pkinase"/>
    <property type="match status" value="1"/>
</dbReference>
<name>A0AAU9RJE7_THLAR</name>
<feature type="binding site" evidence="5">
    <location>
        <position position="220"/>
    </location>
    <ligand>
        <name>ATP</name>
        <dbReference type="ChEBI" id="CHEBI:30616"/>
    </ligand>
</feature>
<feature type="region of interest" description="Disordered" evidence="7">
    <location>
        <begin position="452"/>
        <end position="476"/>
    </location>
</feature>
<keyword evidence="10" id="KW-1185">Reference proteome</keyword>
<dbReference type="InterPro" id="IPR050823">
    <property type="entry name" value="Plant_Ser_Thr_Prot_Kinase"/>
</dbReference>
<evidence type="ECO:0000256" key="3">
    <source>
        <dbReference type="ARBA" id="ARBA00022777"/>
    </source>
</evidence>
<evidence type="ECO:0000256" key="4">
    <source>
        <dbReference type="ARBA" id="ARBA00022840"/>
    </source>
</evidence>
<organism evidence="9 10">
    <name type="scientific">Thlaspi arvense</name>
    <name type="common">Field penny-cress</name>
    <dbReference type="NCBI Taxonomy" id="13288"/>
    <lineage>
        <taxon>Eukaryota</taxon>
        <taxon>Viridiplantae</taxon>
        <taxon>Streptophyta</taxon>
        <taxon>Embryophyta</taxon>
        <taxon>Tracheophyta</taxon>
        <taxon>Spermatophyta</taxon>
        <taxon>Magnoliopsida</taxon>
        <taxon>eudicotyledons</taxon>
        <taxon>Gunneridae</taxon>
        <taxon>Pentapetalae</taxon>
        <taxon>rosids</taxon>
        <taxon>malvids</taxon>
        <taxon>Brassicales</taxon>
        <taxon>Brassicaceae</taxon>
        <taxon>Thlaspideae</taxon>
        <taxon>Thlaspi</taxon>
    </lineage>
</organism>